<evidence type="ECO:0000256" key="3">
    <source>
        <dbReference type="ARBA" id="ARBA00022475"/>
    </source>
</evidence>
<dbReference type="PANTHER" id="PTHR30330">
    <property type="entry name" value="AGSS FAMILY TRANSPORTER, SODIUM-ALANINE"/>
    <property type="match status" value="1"/>
</dbReference>
<keyword evidence="8 10" id="KW-0472">Membrane</keyword>
<feature type="transmembrane region" description="Helical" evidence="10">
    <location>
        <begin position="411"/>
        <end position="428"/>
    </location>
</feature>
<gene>
    <name evidence="11" type="primary">coaE</name>
    <name evidence="11" type="ORF">TNIN_36311</name>
</gene>
<dbReference type="SUPFAM" id="SSF52540">
    <property type="entry name" value="P-loop containing nucleoside triphosphate hydrolases"/>
    <property type="match status" value="1"/>
</dbReference>
<feature type="transmembrane region" description="Helical" evidence="10">
    <location>
        <begin position="467"/>
        <end position="490"/>
    </location>
</feature>
<dbReference type="HAMAP" id="MF_00376">
    <property type="entry name" value="Dephospho_CoA_kinase"/>
    <property type="match status" value="1"/>
</dbReference>
<sequence length="1429" mass="160997">MIIGLTGGIGVGKSFVANCFQEFGAAVFDADSVVRQLYKVDKSIISYAEKNFPGVVVNGEIGRTVLSKYFLAYDENWKQFQSLVHSAVLRELEFFIAKEKKIDRKLLVLDVPLLLETKFHSYCDLIIFIYADSVVQAQRLNERNIDKEKLNLIFNVQLSIEEKRKMSDFIIDISMDTVKFVLLLPAILLMLVASVYLSVKLKWLQIFRLPYALSLLGAKKGENKFSSIAALFTILGGNLGVGNISGTAVALKTGGPGSILWMAIIIVITSVIKYVTCYLSIKTRKGKNGRFIGGPVAYMADAFNSRKATIMFLVVMMMVSITVGNLVQVNSLSIPLNMIDVPVIIGGIVMSIIFFVVAALSLKKIKIFISAMIPIMTVSYLTLCGIILFKFSENILPSLKLITSSFFTTNSFNSGLSLGLILEILTIIQVGTLRGIFATDIGLGLEGIVHSSIVPKKNNNKFIIEQSLITIISPFIVAFVVFITTMVLLVTDSWVTDLESTNMCIFAFRKSMNWPYIDYLIMAIMFCFAFTTIFTWFFCSKQTIRYVSMDNKYTKIWIVIFTVIIPLGAIGKVQLLWDVADISIAALLFINILAILKLTSQDPEVFTLVLARQRVISEGYMHTNDTQQEHIYNERIQEFFPLFDKKDDPIYNARVDFNTVKFLTERADWDWNEDKDKNKACGVILQECDKIKKAEQKLESEVKKRLKEYVDDIAGVSIYGNHASITLGNDKKEFKISEFLNSDFCEKNGISGFSTLHSDGKSGMHGFVAEEGGKKIRHYVVTDGSYEMTLNWYVNGEKCTIKVNIDKEGVNLIERNGVTAKQLEANKDVKIGGLFLHEIKFREKGKANEMQKDSQSSEAFIKSNSKNIRIQTHRTLQSNSRRQSYDSGIGKDFDDKINSQEAEEKRELRQAARKANSGDQVYNLQSLFEENSQNKRTPPPLPPRTSSLKKDVFDEQGRNASAKPVSQDGGQRDKQNNPTPNNQQKGATSDPSDSSTFTKSVSHNQDNRQKDERYDNPTFGHAVPGSQKPDRSEQTPNNQQQPKTQQQEGNNKGDLLQDIRNFKKNNLRHTDVDDKKVSIDRSRENDSLTDMKAVVVPESSRRSGQESEEERLNYQNACEALESWKEKRLKKYGINEDVKETSFNTPEKIQSKLQKDDLADVKTVEGPTVSVSASTPNSISDSGYISPTNGDSKSQTDLKQVGRKLEEHINLTPFEELKNTLGQENLRLKPADQSQISEETKKRLREVGLLKDSSTDIKTNDSGYSSPTHANHEQSRVNSGQLKASLMNVEQRDDTLLTEFTSKLDKETQKFPLKPVDQKEMSEQTKERLLEAGLLKDGLANVKTVAEQENNDTNPTVDKNSKLYKLLEKDKIQLEVGVIEEERKDTLTEHTDSYDRNRIALGNRNKRPLGWAKRIAESQEKDTNKSILM</sequence>
<evidence type="ECO:0000256" key="8">
    <source>
        <dbReference type="ARBA" id="ARBA00023136"/>
    </source>
</evidence>
<dbReference type="GO" id="GO:0005886">
    <property type="term" value="C:plasma membrane"/>
    <property type="evidence" value="ECO:0007669"/>
    <property type="project" value="UniProtKB-SubCell"/>
</dbReference>
<keyword evidence="3" id="KW-1003">Cell membrane</keyword>
<feature type="region of interest" description="Disordered" evidence="9">
    <location>
        <begin position="1166"/>
        <end position="1195"/>
    </location>
</feature>
<feature type="transmembrane region" description="Helical" evidence="10">
    <location>
        <begin position="180"/>
        <end position="199"/>
    </location>
</feature>
<dbReference type="InterPro" id="IPR027417">
    <property type="entry name" value="P-loop_NTPase"/>
</dbReference>
<feature type="transmembrane region" description="Helical" evidence="10">
    <location>
        <begin position="258"/>
        <end position="281"/>
    </location>
</feature>
<protein>
    <submittedName>
        <fullName evidence="11">Dephospho-CoA kinase</fullName>
    </submittedName>
</protein>
<feature type="compositionally biased region" description="Polar residues" evidence="9">
    <location>
        <begin position="985"/>
        <end position="1004"/>
    </location>
</feature>
<feature type="compositionally biased region" description="Basic and acidic residues" evidence="9">
    <location>
        <begin position="948"/>
        <end position="957"/>
    </location>
</feature>
<dbReference type="InterPro" id="IPR001977">
    <property type="entry name" value="Depp_CoAkinase"/>
</dbReference>
<reference evidence="11" key="1">
    <citation type="submission" date="2020-08" db="EMBL/GenBank/DDBJ databases">
        <title>Multicomponent nature underlies the extraordinary mechanical properties of spider dragline silk.</title>
        <authorList>
            <person name="Kono N."/>
            <person name="Nakamura H."/>
            <person name="Mori M."/>
            <person name="Yoshida Y."/>
            <person name="Ohtoshi R."/>
            <person name="Malay A.D."/>
            <person name="Moran D.A.P."/>
            <person name="Tomita M."/>
            <person name="Numata K."/>
            <person name="Arakawa K."/>
        </authorList>
    </citation>
    <scope>NUCLEOTIDE SEQUENCE</scope>
</reference>
<keyword evidence="4 10" id="KW-0812">Transmembrane</keyword>
<feature type="transmembrane region" description="Helical" evidence="10">
    <location>
        <begin position="308"/>
        <end position="327"/>
    </location>
</feature>
<dbReference type="NCBIfam" id="TIGR00152">
    <property type="entry name" value="dephospho-CoA kinase"/>
    <property type="match status" value="1"/>
</dbReference>
<dbReference type="GO" id="GO:0004140">
    <property type="term" value="F:dephospho-CoA kinase activity"/>
    <property type="evidence" value="ECO:0007669"/>
    <property type="project" value="InterPro"/>
</dbReference>
<keyword evidence="6" id="KW-0067">ATP-binding</keyword>
<feature type="transmembrane region" description="Helical" evidence="10">
    <location>
        <begin position="339"/>
        <end position="360"/>
    </location>
</feature>
<name>A0A8X6Y6N4_9ARAC</name>
<keyword evidence="5" id="KW-0547">Nucleotide-binding</keyword>
<feature type="compositionally biased region" description="Basic and acidic residues" evidence="9">
    <location>
        <begin position="1068"/>
        <end position="1086"/>
    </location>
</feature>
<dbReference type="Gene3D" id="1.20.1740.10">
    <property type="entry name" value="Amino acid/polyamine transporter I"/>
    <property type="match status" value="1"/>
</dbReference>
<feature type="compositionally biased region" description="Basic and acidic residues" evidence="9">
    <location>
        <begin position="1005"/>
        <end position="1015"/>
    </location>
</feature>
<evidence type="ECO:0000256" key="6">
    <source>
        <dbReference type="ARBA" id="ARBA00022840"/>
    </source>
</evidence>
<comment type="subcellular location">
    <subcellularLocation>
        <location evidence="1">Cell membrane</location>
        <topology evidence="1">Multi-pass membrane protein</topology>
    </subcellularLocation>
</comment>
<proteinExistence type="inferred from homology"/>
<feature type="compositionally biased region" description="Polar residues" evidence="9">
    <location>
        <begin position="1169"/>
        <end position="1195"/>
    </location>
</feature>
<keyword evidence="7 10" id="KW-1133">Transmembrane helix</keyword>
<feature type="compositionally biased region" description="Polar residues" evidence="9">
    <location>
        <begin position="853"/>
        <end position="886"/>
    </location>
</feature>
<evidence type="ECO:0000256" key="4">
    <source>
        <dbReference type="ARBA" id="ARBA00022692"/>
    </source>
</evidence>
<feature type="transmembrane region" description="Helical" evidence="10">
    <location>
        <begin position="367"/>
        <end position="391"/>
    </location>
</feature>
<evidence type="ECO:0000313" key="12">
    <source>
        <dbReference type="Proteomes" id="UP000886998"/>
    </source>
</evidence>
<dbReference type="EMBL" id="BMAV01015538">
    <property type="protein sequence ID" value="GFY65128.1"/>
    <property type="molecule type" value="Genomic_DNA"/>
</dbReference>
<feature type="region of interest" description="Disordered" evidence="9">
    <location>
        <begin position="1225"/>
        <end position="1277"/>
    </location>
</feature>
<evidence type="ECO:0000256" key="1">
    <source>
        <dbReference type="ARBA" id="ARBA00004651"/>
    </source>
</evidence>
<accession>A0A8X6Y6N4</accession>
<dbReference type="InterPro" id="IPR001463">
    <property type="entry name" value="Na/Ala_symport"/>
</dbReference>
<feature type="transmembrane region" description="Helical" evidence="10">
    <location>
        <begin position="552"/>
        <end position="570"/>
    </location>
</feature>
<dbReference type="PROSITE" id="PS51219">
    <property type="entry name" value="DPCK"/>
    <property type="match status" value="1"/>
</dbReference>
<keyword evidence="11" id="KW-0808">Transferase</keyword>
<dbReference type="PRINTS" id="PR00175">
    <property type="entry name" value="NAALASMPORT"/>
</dbReference>
<comment type="caution">
    <text evidence="11">The sequence shown here is derived from an EMBL/GenBank/DDBJ whole genome shotgun (WGS) entry which is preliminary data.</text>
</comment>
<feature type="transmembrane region" description="Helical" evidence="10">
    <location>
        <begin position="519"/>
        <end position="540"/>
    </location>
</feature>
<dbReference type="GO" id="GO:0005524">
    <property type="term" value="F:ATP binding"/>
    <property type="evidence" value="ECO:0007669"/>
    <property type="project" value="UniProtKB-KW"/>
</dbReference>
<dbReference type="GO" id="GO:0005283">
    <property type="term" value="F:amino acid:sodium symporter activity"/>
    <property type="evidence" value="ECO:0007669"/>
    <property type="project" value="InterPro"/>
</dbReference>
<dbReference type="CDD" id="cd02022">
    <property type="entry name" value="DPCK"/>
    <property type="match status" value="1"/>
</dbReference>
<evidence type="ECO:0000256" key="5">
    <source>
        <dbReference type="ARBA" id="ARBA00022741"/>
    </source>
</evidence>
<dbReference type="Pfam" id="PF01235">
    <property type="entry name" value="Na_Ala_symp"/>
    <property type="match status" value="1"/>
</dbReference>
<evidence type="ECO:0000256" key="2">
    <source>
        <dbReference type="ARBA" id="ARBA00022448"/>
    </source>
</evidence>
<keyword evidence="12" id="KW-1185">Reference proteome</keyword>
<evidence type="ECO:0000313" key="11">
    <source>
        <dbReference type="EMBL" id="GFY65128.1"/>
    </source>
</evidence>
<dbReference type="Proteomes" id="UP000886998">
    <property type="component" value="Unassembled WGS sequence"/>
</dbReference>
<feature type="compositionally biased region" description="Basic and acidic residues" evidence="9">
    <location>
        <begin position="1238"/>
        <end position="1259"/>
    </location>
</feature>
<dbReference type="Gene3D" id="3.40.50.300">
    <property type="entry name" value="P-loop containing nucleotide triphosphate hydrolases"/>
    <property type="match status" value="1"/>
</dbReference>
<evidence type="ECO:0000256" key="7">
    <source>
        <dbReference type="ARBA" id="ARBA00022989"/>
    </source>
</evidence>
<organism evidence="11 12">
    <name type="scientific">Trichonephila inaurata madagascariensis</name>
    <dbReference type="NCBI Taxonomy" id="2747483"/>
    <lineage>
        <taxon>Eukaryota</taxon>
        <taxon>Metazoa</taxon>
        <taxon>Ecdysozoa</taxon>
        <taxon>Arthropoda</taxon>
        <taxon>Chelicerata</taxon>
        <taxon>Arachnida</taxon>
        <taxon>Araneae</taxon>
        <taxon>Araneomorphae</taxon>
        <taxon>Entelegynae</taxon>
        <taxon>Araneoidea</taxon>
        <taxon>Nephilidae</taxon>
        <taxon>Trichonephila</taxon>
        <taxon>Trichonephila inaurata</taxon>
    </lineage>
</organism>
<feature type="region of interest" description="Disordered" evidence="9">
    <location>
        <begin position="845"/>
        <end position="895"/>
    </location>
</feature>
<feature type="region of interest" description="Disordered" evidence="9">
    <location>
        <begin position="928"/>
        <end position="1112"/>
    </location>
</feature>
<dbReference type="GO" id="GO:0015937">
    <property type="term" value="P:coenzyme A biosynthetic process"/>
    <property type="evidence" value="ECO:0007669"/>
    <property type="project" value="InterPro"/>
</dbReference>
<feature type="compositionally biased region" description="Low complexity" evidence="9">
    <location>
        <begin position="1034"/>
        <end position="1047"/>
    </location>
</feature>
<evidence type="ECO:0000256" key="9">
    <source>
        <dbReference type="SAM" id="MobiDB-lite"/>
    </source>
</evidence>
<dbReference type="OrthoDB" id="8178618at2759"/>
<dbReference type="PANTHER" id="PTHR30330:SF14">
    <property type="entry name" value="SODIUM_AMINO ACID (ALANINE) SYMPORTER"/>
    <property type="match status" value="1"/>
</dbReference>
<feature type="compositionally biased region" description="Polar residues" evidence="9">
    <location>
        <begin position="1260"/>
        <end position="1269"/>
    </location>
</feature>
<keyword evidence="11" id="KW-0418">Kinase</keyword>
<dbReference type="Pfam" id="PF01121">
    <property type="entry name" value="CoaE"/>
    <property type="match status" value="1"/>
</dbReference>
<feature type="transmembrane region" description="Helical" evidence="10">
    <location>
        <begin position="225"/>
        <end position="246"/>
    </location>
</feature>
<keyword evidence="2" id="KW-0813">Transport</keyword>
<evidence type="ECO:0000256" key="10">
    <source>
        <dbReference type="SAM" id="Phobius"/>
    </source>
</evidence>